<dbReference type="Gene3D" id="3.60.15.10">
    <property type="entry name" value="Ribonuclease Z/Hydroxyacylglutathione hydrolase-like"/>
    <property type="match status" value="1"/>
</dbReference>
<protein>
    <submittedName>
        <fullName evidence="6">Hydroxyacylglutathione hydrolase</fullName>
    </submittedName>
</protein>
<sequence>MEIKSIKLGDLRTNAYIVSKGKQCFIVDPGFEPSEIIEYIKSKKLEPQFIYITHGHHDHVGGVRELKELYHIPVYAPLKDKIWMGDTPYNYWPYEIPVDQYVVENDIIDFEDYQFRVIETPGHSMGSTALYAAPYLFGGDTLFYEAVGRTDIPFSDEATIIDTIKTKLFKLPDDTQVFPGHGKPTTIFHEKLNNPFIK</sequence>
<evidence type="ECO:0000256" key="2">
    <source>
        <dbReference type="ARBA" id="ARBA00022723"/>
    </source>
</evidence>
<dbReference type="InterPro" id="IPR001279">
    <property type="entry name" value="Metallo-B-lactamas"/>
</dbReference>
<comment type="cofactor">
    <cofactor evidence="1">
        <name>Zn(2+)</name>
        <dbReference type="ChEBI" id="CHEBI:29105"/>
    </cofactor>
</comment>
<keyword evidence="3 6" id="KW-0378">Hydrolase</keyword>
<evidence type="ECO:0000259" key="5">
    <source>
        <dbReference type="SMART" id="SM00849"/>
    </source>
</evidence>
<organism evidence="6 7">
    <name type="scientific">Acholeplasma hippikon</name>
    <dbReference type="NCBI Taxonomy" id="264636"/>
    <lineage>
        <taxon>Bacteria</taxon>
        <taxon>Bacillati</taxon>
        <taxon>Mycoplasmatota</taxon>
        <taxon>Mollicutes</taxon>
        <taxon>Acholeplasmatales</taxon>
        <taxon>Acholeplasmataceae</taxon>
        <taxon>Acholeplasma</taxon>
    </lineage>
</organism>
<dbReference type="RefSeq" id="WP_035368274.1">
    <property type="nucleotide sequence ID" value="NZ_LR215050.1"/>
</dbReference>
<evidence type="ECO:0000313" key="7">
    <source>
        <dbReference type="Proteomes" id="UP000290909"/>
    </source>
</evidence>
<dbReference type="InterPro" id="IPR051453">
    <property type="entry name" value="MBL_Glyoxalase_II"/>
</dbReference>
<evidence type="ECO:0000256" key="1">
    <source>
        <dbReference type="ARBA" id="ARBA00001947"/>
    </source>
</evidence>
<evidence type="ECO:0000256" key="3">
    <source>
        <dbReference type="ARBA" id="ARBA00022801"/>
    </source>
</evidence>
<dbReference type="PANTHER" id="PTHR46233:SF3">
    <property type="entry name" value="HYDROXYACYLGLUTATHIONE HYDROLASE GLOC"/>
    <property type="match status" value="1"/>
</dbReference>
<proteinExistence type="predicted"/>
<accession>A0A449BHW0</accession>
<name>A0A449BHW0_9MOLU</name>
<dbReference type="SMART" id="SM00849">
    <property type="entry name" value="Lactamase_B"/>
    <property type="match status" value="1"/>
</dbReference>
<dbReference type="CDD" id="cd06262">
    <property type="entry name" value="metallo-hydrolase-like_MBL-fold"/>
    <property type="match status" value="1"/>
</dbReference>
<evidence type="ECO:0000256" key="4">
    <source>
        <dbReference type="ARBA" id="ARBA00022833"/>
    </source>
</evidence>
<dbReference type="PANTHER" id="PTHR46233">
    <property type="entry name" value="HYDROXYACYLGLUTATHIONE HYDROLASE GLOC"/>
    <property type="match status" value="1"/>
</dbReference>
<reference evidence="6 7" key="1">
    <citation type="submission" date="2019-01" db="EMBL/GenBank/DDBJ databases">
        <authorList>
            <consortium name="Pathogen Informatics"/>
        </authorList>
    </citation>
    <scope>NUCLEOTIDE SEQUENCE [LARGE SCALE GENOMIC DNA]</scope>
    <source>
        <strain evidence="6 7">NCTC10172</strain>
    </source>
</reference>
<dbReference type="Proteomes" id="UP000290909">
    <property type="component" value="Chromosome"/>
</dbReference>
<dbReference type="AlphaFoldDB" id="A0A449BHW0"/>
<keyword evidence="4" id="KW-0862">Zinc</keyword>
<evidence type="ECO:0000313" key="6">
    <source>
        <dbReference type="EMBL" id="VEU82038.1"/>
    </source>
</evidence>
<gene>
    <name evidence="6" type="ORF">NCTC10172_00043</name>
</gene>
<dbReference type="InterPro" id="IPR036866">
    <property type="entry name" value="RibonucZ/Hydroxyglut_hydro"/>
</dbReference>
<dbReference type="STRING" id="1408416.GCA_000702765_00162"/>
<dbReference type="KEGG" id="ahk:NCTC10172_00043"/>
<dbReference type="GO" id="GO:0016787">
    <property type="term" value="F:hydrolase activity"/>
    <property type="evidence" value="ECO:0007669"/>
    <property type="project" value="UniProtKB-KW"/>
</dbReference>
<keyword evidence="2" id="KW-0479">Metal-binding</keyword>
<dbReference type="SUPFAM" id="SSF56281">
    <property type="entry name" value="Metallo-hydrolase/oxidoreductase"/>
    <property type="match status" value="1"/>
</dbReference>
<dbReference type="EMBL" id="LR215050">
    <property type="protein sequence ID" value="VEU82038.1"/>
    <property type="molecule type" value="Genomic_DNA"/>
</dbReference>
<dbReference type="GO" id="GO:0046872">
    <property type="term" value="F:metal ion binding"/>
    <property type="evidence" value="ECO:0007669"/>
    <property type="project" value="UniProtKB-KW"/>
</dbReference>
<keyword evidence="7" id="KW-1185">Reference proteome</keyword>
<dbReference type="Pfam" id="PF00753">
    <property type="entry name" value="Lactamase_B"/>
    <property type="match status" value="1"/>
</dbReference>
<feature type="domain" description="Metallo-beta-lactamase" evidence="5">
    <location>
        <begin position="12"/>
        <end position="181"/>
    </location>
</feature>